<reference evidence="8 9" key="1">
    <citation type="journal article" date="2016" name="Sci. Rep.">
        <title>The genome sequence of the outbreeding globe artichoke constructed de novo incorporating a phase-aware low-pass sequencing strategy of F1 progeny.</title>
        <authorList>
            <person name="Scaglione D."/>
            <person name="Reyes-Chin-Wo S."/>
            <person name="Acquadro A."/>
            <person name="Froenicke L."/>
            <person name="Portis E."/>
            <person name="Beitel C."/>
            <person name="Tirone M."/>
            <person name="Mauro R."/>
            <person name="Lo Monaco A."/>
            <person name="Mauromicale G."/>
            <person name="Faccioli P."/>
            <person name="Cattivelli L."/>
            <person name="Rieseberg L."/>
            <person name="Michelmore R."/>
            <person name="Lanteri S."/>
        </authorList>
    </citation>
    <scope>NUCLEOTIDE SEQUENCE [LARGE SCALE GENOMIC DNA]</scope>
    <source>
        <strain evidence="8">2C</strain>
    </source>
</reference>
<evidence type="ECO:0000256" key="3">
    <source>
        <dbReference type="ARBA" id="ARBA00022824"/>
    </source>
</evidence>
<protein>
    <recommendedName>
        <fullName evidence="6">Reticulon-like protein</fullName>
    </recommendedName>
</protein>
<dbReference type="Gramene" id="KVH93311">
    <property type="protein sequence ID" value="KVH93311"/>
    <property type="gene ID" value="Ccrd_004639"/>
</dbReference>
<feature type="transmembrane region" description="Helical" evidence="6">
    <location>
        <begin position="142"/>
        <end position="160"/>
    </location>
</feature>
<comment type="caution">
    <text evidence="8">The sequence shown here is derived from an EMBL/GenBank/DDBJ whole genome shotgun (WGS) entry which is preliminary data.</text>
</comment>
<gene>
    <name evidence="8" type="ORF">Ccrd_004639</name>
</gene>
<keyword evidence="2 6" id="KW-0812">Transmembrane</keyword>
<evidence type="ECO:0000313" key="8">
    <source>
        <dbReference type="EMBL" id="KVH93311.1"/>
    </source>
</evidence>
<keyword evidence="5 6" id="KW-0472">Membrane</keyword>
<dbReference type="OrthoDB" id="567788at2759"/>
<evidence type="ECO:0000256" key="1">
    <source>
        <dbReference type="ARBA" id="ARBA00004477"/>
    </source>
</evidence>
<feature type="transmembrane region" description="Helical" evidence="6">
    <location>
        <begin position="27"/>
        <end position="44"/>
    </location>
</feature>
<dbReference type="GO" id="GO:0005789">
    <property type="term" value="C:endoplasmic reticulum membrane"/>
    <property type="evidence" value="ECO:0007669"/>
    <property type="project" value="UniProtKB-SubCell"/>
</dbReference>
<evidence type="ECO:0000313" key="9">
    <source>
        <dbReference type="Proteomes" id="UP000243975"/>
    </source>
</evidence>
<keyword evidence="4 6" id="KW-1133">Transmembrane helix</keyword>
<feature type="domain" description="Reticulon" evidence="7">
    <location>
        <begin position="18"/>
        <end position="203"/>
    </location>
</feature>
<keyword evidence="9" id="KW-1185">Reference proteome</keyword>
<proteinExistence type="predicted"/>
<evidence type="ECO:0000259" key="7">
    <source>
        <dbReference type="PROSITE" id="PS50845"/>
    </source>
</evidence>
<name>A0A124SCB8_CYNCS</name>
<accession>A0A124SCB8</accession>
<sequence>MGEIGRVSVYDALGGGAVADTLLWRKCYGGVVVLIVSTVIWFLFERAGYNFLAFVANALLLVVVILFFWAKSASLLNRPLPPIPDLDISEESVLATADEMRVWVNNALSTMHEIAVDGNLRTLILVAFGLWLISYIGSLFNFLTLIYIGILLSLSVPFLYDTFQPQVDDKLLVVHKNLSTVFKKADLILQNIPMSRKKEKKIE</sequence>
<dbReference type="OMA" id="WINHALV"/>
<feature type="transmembrane region" description="Helical" evidence="6">
    <location>
        <begin position="50"/>
        <end position="70"/>
    </location>
</feature>
<dbReference type="Proteomes" id="UP000243975">
    <property type="component" value="Unassembled WGS sequence"/>
</dbReference>
<dbReference type="PROSITE" id="PS50845">
    <property type="entry name" value="RETICULON"/>
    <property type="match status" value="1"/>
</dbReference>
<evidence type="ECO:0000256" key="6">
    <source>
        <dbReference type="RuleBase" id="RU363132"/>
    </source>
</evidence>
<organism evidence="8 9">
    <name type="scientific">Cynara cardunculus var. scolymus</name>
    <name type="common">Globe artichoke</name>
    <name type="synonym">Cynara scolymus</name>
    <dbReference type="NCBI Taxonomy" id="59895"/>
    <lineage>
        <taxon>Eukaryota</taxon>
        <taxon>Viridiplantae</taxon>
        <taxon>Streptophyta</taxon>
        <taxon>Embryophyta</taxon>
        <taxon>Tracheophyta</taxon>
        <taxon>Spermatophyta</taxon>
        <taxon>Magnoliopsida</taxon>
        <taxon>eudicotyledons</taxon>
        <taxon>Gunneridae</taxon>
        <taxon>Pentapetalae</taxon>
        <taxon>asterids</taxon>
        <taxon>campanulids</taxon>
        <taxon>Asterales</taxon>
        <taxon>Asteraceae</taxon>
        <taxon>Carduoideae</taxon>
        <taxon>Cardueae</taxon>
        <taxon>Carduinae</taxon>
        <taxon>Cynara</taxon>
    </lineage>
</organism>
<dbReference type="AlphaFoldDB" id="A0A124SCB8"/>
<dbReference type="InterPro" id="IPR003388">
    <property type="entry name" value="Reticulon"/>
</dbReference>
<dbReference type="STRING" id="59895.A0A124SCB8"/>
<evidence type="ECO:0000256" key="4">
    <source>
        <dbReference type="ARBA" id="ARBA00022989"/>
    </source>
</evidence>
<dbReference type="PANTHER" id="PTHR10994">
    <property type="entry name" value="RETICULON"/>
    <property type="match status" value="1"/>
</dbReference>
<dbReference type="PANTHER" id="PTHR10994:SF154">
    <property type="entry name" value="RETICULON-LIKE PROTEIN B11"/>
    <property type="match status" value="1"/>
</dbReference>
<keyword evidence="3 6" id="KW-0256">Endoplasmic reticulum</keyword>
<evidence type="ECO:0000256" key="5">
    <source>
        <dbReference type="ARBA" id="ARBA00023136"/>
    </source>
</evidence>
<dbReference type="Pfam" id="PF02453">
    <property type="entry name" value="Reticulon"/>
    <property type="match status" value="1"/>
</dbReference>
<dbReference type="EMBL" id="LEKV01004781">
    <property type="protein sequence ID" value="KVH93311.1"/>
    <property type="molecule type" value="Genomic_DNA"/>
</dbReference>
<comment type="subcellular location">
    <subcellularLocation>
        <location evidence="1 6">Endoplasmic reticulum membrane</location>
        <topology evidence="1 6">Multi-pass membrane protein</topology>
    </subcellularLocation>
</comment>
<evidence type="ECO:0000256" key="2">
    <source>
        <dbReference type="ARBA" id="ARBA00022692"/>
    </source>
</evidence>
<dbReference type="InterPro" id="IPR045064">
    <property type="entry name" value="Reticulon-like"/>
</dbReference>
<dbReference type="GO" id="GO:0009617">
    <property type="term" value="P:response to bacterium"/>
    <property type="evidence" value="ECO:0007669"/>
    <property type="project" value="InterPro"/>
</dbReference>